<dbReference type="SUPFAM" id="SSF51679">
    <property type="entry name" value="Bacterial luciferase-like"/>
    <property type="match status" value="1"/>
</dbReference>
<reference evidence="4" key="1">
    <citation type="submission" date="2018-07" db="EMBL/GenBank/DDBJ databases">
        <authorList>
            <person name="Zhao J."/>
        </authorList>
    </citation>
    <scope>NUCLEOTIDE SEQUENCE [LARGE SCALE GENOMIC DNA]</scope>
    <source>
        <strain evidence="4">GSSD-12</strain>
    </source>
</reference>
<comment type="similarity">
    <text evidence="1">To bacterial alkanal monooxygenase alpha and beta chains.</text>
</comment>
<sequence length="358" mass="38477">MRLSVLDLLSVRTNQTSAEVLRSSAQLAREADRLGYTRYWVAEHHNMPTAAATVPGVIIPYLAAGTRRLRFGSGGVMLPNHAALSVAEQFALLEAMYPGRIDLGIGRAPGTDGVTAFLLRGEGSGSGSDDDFPQDIELVSRLLDLGRTEDEALNVSLGGRPYALRATPRPASAPDIWLLGSSGYSASLAARRGLPYVFAHHTGVPGAEASITAYRAQYQPSTAHPEPRTLLPVNVLVHPDPDEAERLAQPHLIMMAGLQTGAPLGPVLTVEEAERHVWSAQEREVAKRTRGAWHIGTPETVAESLRQLAHRLDIDELMVWPISGARSNEDPASAGGRALTLQLLAQEFLGTSTTKKQS</sequence>
<dbReference type="NCBIfam" id="TIGR03558">
    <property type="entry name" value="oxido_grp_1"/>
    <property type="match status" value="1"/>
</dbReference>
<dbReference type="CDD" id="cd00347">
    <property type="entry name" value="Flavin_utilizing_monoxygenases"/>
    <property type="match status" value="1"/>
</dbReference>
<dbReference type="PANTHER" id="PTHR30137">
    <property type="entry name" value="LUCIFERASE-LIKE MONOOXYGENASE"/>
    <property type="match status" value="1"/>
</dbReference>
<dbReference type="OrthoDB" id="9780518at2"/>
<gene>
    <name evidence="3" type="ORF">DVK44_08315</name>
</gene>
<accession>A0A345HLX7</accession>
<dbReference type="RefSeq" id="WP_114659068.1">
    <property type="nucleotide sequence ID" value="NZ_CP031194.1"/>
</dbReference>
<dbReference type="InterPro" id="IPR050766">
    <property type="entry name" value="Bact_Lucif_Oxidored"/>
</dbReference>
<dbReference type="InterPro" id="IPR036661">
    <property type="entry name" value="Luciferase-like_sf"/>
</dbReference>
<proteinExistence type="predicted"/>
<organism evidence="3 4">
    <name type="scientific">Streptomyces paludis</name>
    <dbReference type="NCBI Taxonomy" id="2282738"/>
    <lineage>
        <taxon>Bacteria</taxon>
        <taxon>Bacillati</taxon>
        <taxon>Actinomycetota</taxon>
        <taxon>Actinomycetes</taxon>
        <taxon>Kitasatosporales</taxon>
        <taxon>Streptomycetaceae</taxon>
        <taxon>Streptomyces</taxon>
    </lineage>
</organism>
<dbReference type="Gene3D" id="3.20.20.30">
    <property type="entry name" value="Luciferase-like domain"/>
    <property type="match status" value="1"/>
</dbReference>
<dbReference type="GO" id="GO:0016705">
    <property type="term" value="F:oxidoreductase activity, acting on paired donors, with incorporation or reduction of molecular oxygen"/>
    <property type="evidence" value="ECO:0007669"/>
    <property type="project" value="InterPro"/>
</dbReference>
<dbReference type="EMBL" id="CP031194">
    <property type="protein sequence ID" value="AXG77701.1"/>
    <property type="molecule type" value="Genomic_DNA"/>
</dbReference>
<evidence type="ECO:0000256" key="1">
    <source>
        <dbReference type="ARBA" id="ARBA00007789"/>
    </source>
</evidence>
<dbReference type="PANTHER" id="PTHR30137:SF6">
    <property type="entry name" value="LUCIFERASE-LIKE MONOOXYGENASE"/>
    <property type="match status" value="1"/>
</dbReference>
<evidence type="ECO:0000313" key="3">
    <source>
        <dbReference type="EMBL" id="AXG77701.1"/>
    </source>
</evidence>
<dbReference type="AlphaFoldDB" id="A0A345HLX7"/>
<evidence type="ECO:0000259" key="2">
    <source>
        <dbReference type="Pfam" id="PF00296"/>
    </source>
</evidence>
<dbReference type="GO" id="GO:0005829">
    <property type="term" value="C:cytosol"/>
    <property type="evidence" value="ECO:0007669"/>
    <property type="project" value="TreeGrafter"/>
</dbReference>
<evidence type="ECO:0000313" key="4">
    <source>
        <dbReference type="Proteomes" id="UP000253868"/>
    </source>
</evidence>
<feature type="domain" description="Luciferase-like" evidence="2">
    <location>
        <begin position="1"/>
        <end position="311"/>
    </location>
</feature>
<name>A0A345HLX7_9ACTN</name>
<dbReference type="Pfam" id="PF00296">
    <property type="entry name" value="Bac_luciferase"/>
    <property type="match status" value="1"/>
</dbReference>
<dbReference type="Proteomes" id="UP000253868">
    <property type="component" value="Chromosome"/>
</dbReference>
<dbReference type="InterPro" id="IPR019949">
    <property type="entry name" value="CmoO-like"/>
</dbReference>
<dbReference type="KEGG" id="spad:DVK44_08315"/>
<keyword evidence="4" id="KW-1185">Reference proteome</keyword>
<dbReference type="InterPro" id="IPR011251">
    <property type="entry name" value="Luciferase-like_dom"/>
</dbReference>
<protein>
    <submittedName>
        <fullName evidence="3">LLM class flavin-dependent oxidoreductase</fullName>
    </submittedName>
</protein>